<evidence type="ECO:0000256" key="5">
    <source>
        <dbReference type="ARBA" id="ARBA00022695"/>
    </source>
</evidence>
<proteinExistence type="inferred from homology"/>
<dbReference type="Proteomes" id="UP001501521">
    <property type="component" value="Unassembled WGS sequence"/>
</dbReference>
<keyword evidence="6 7" id="KW-0414">Isoprene biosynthesis</keyword>
<evidence type="ECO:0000256" key="3">
    <source>
        <dbReference type="ARBA" id="ARBA00009789"/>
    </source>
</evidence>
<feature type="site" description="Transition state stabilizer" evidence="7">
    <location>
        <position position="16"/>
    </location>
</feature>
<feature type="site" description="Positions MEP for the nucleophilic attack" evidence="7">
    <location>
        <position position="145"/>
    </location>
</feature>
<keyword evidence="9" id="KW-1185">Reference proteome</keyword>
<dbReference type="SUPFAM" id="SSF53448">
    <property type="entry name" value="Nucleotide-diphospho-sugar transferases"/>
    <property type="match status" value="1"/>
</dbReference>
<dbReference type="InterPro" id="IPR018294">
    <property type="entry name" value="ISPD_synthase_CS"/>
</dbReference>
<comment type="similarity">
    <text evidence="3 7">Belongs to the IspD/TarI cytidylyltransferase family. IspD subfamily.</text>
</comment>
<evidence type="ECO:0000313" key="9">
    <source>
        <dbReference type="Proteomes" id="UP001501521"/>
    </source>
</evidence>
<evidence type="ECO:0000256" key="1">
    <source>
        <dbReference type="ARBA" id="ARBA00001282"/>
    </source>
</evidence>
<evidence type="ECO:0000256" key="6">
    <source>
        <dbReference type="ARBA" id="ARBA00023229"/>
    </source>
</evidence>
<comment type="function">
    <text evidence="7">Catalyzes the formation of 4-diphosphocytidyl-2-C-methyl-D-erythritol from CTP and 2-C-methyl-D-erythritol 4-phosphate (MEP).</text>
</comment>
<dbReference type="EC" id="2.7.7.60" evidence="7"/>
<comment type="pathway">
    <text evidence="2 7">Isoprenoid biosynthesis; isopentenyl diphosphate biosynthesis via DXP pathway; isopentenyl diphosphate from 1-deoxy-D-xylulose 5-phosphate: step 2/6.</text>
</comment>
<dbReference type="Pfam" id="PF01128">
    <property type="entry name" value="IspD"/>
    <property type="match status" value="1"/>
</dbReference>
<protein>
    <recommendedName>
        <fullName evidence="7">2-C-methyl-D-erythritol 4-phosphate cytidylyltransferase</fullName>
        <ecNumber evidence="7">2.7.7.60</ecNumber>
    </recommendedName>
    <alternativeName>
        <fullName evidence="7">4-diphosphocytidyl-2C-methyl-D-erythritol synthase</fullName>
    </alternativeName>
    <alternativeName>
        <fullName evidence="7">MEP cytidylyltransferase</fullName>
        <shortName evidence="7">MCT</shortName>
    </alternativeName>
</protein>
<keyword evidence="4 7" id="KW-0808">Transferase</keyword>
<name>A0ABP9EZ65_9ACTN</name>
<organism evidence="8 9">
    <name type="scientific">Tessaracoccus lubricantis</name>
    <dbReference type="NCBI Taxonomy" id="545543"/>
    <lineage>
        <taxon>Bacteria</taxon>
        <taxon>Bacillati</taxon>
        <taxon>Actinomycetota</taxon>
        <taxon>Actinomycetes</taxon>
        <taxon>Propionibacteriales</taxon>
        <taxon>Propionibacteriaceae</taxon>
        <taxon>Tessaracoccus</taxon>
    </lineage>
</organism>
<sequence>MVAAGIGSRLGAPVPKALVELEGVSLARRAVDALVDGGVSAIVVTIPAGFEVEFDQQLDGVPVPVLCVPGGASRQESVARGLAALEAPADAVVLVHDAARALVPPAVVRSVAQAVAGGAEAVIPVVPVVDSVRRVDDDTSVVVNRARLRAVQTPQGARLGALRAAHAQVAHEAVEVTDDATVCEFAGMHVSLVAGHRDALKITEPTDLVLAGAILHSRKES</sequence>
<dbReference type="PANTHER" id="PTHR32125">
    <property type="entry name" value="2-C-METHYL-D-ERYTHRITOL 4-PHOSPHATE CYTIDYLYLTRANSFERASE, CHLOROPLASTIC"/>
    <property type="match status" value="1"/>
</dbReference>
<dbReference type="HAMAP" id="MF_00108">
    <property type="entry name" value="IspD"/>
    <property type="match status" value="1"/>
</dbReference>
<dbReference type="GO" id="GO:0016779">
    <property type="term" value="F:nucleotidyltransferase activity"/>
    <property type="evidence" value="ECO:0007669"/>
    <property type="project" value="UniProtKB-KW"/>
</dbReference>
<gene>
    <name evidence="7 8" type="primary">ispD</name>
    <name evidence="8" type="ORF">GCM10025789_03070</name>
</gene>
<evidence type="ECO:0000256" key="4">
    <source>
        <dbReference type="ARBA" id="ARBA00022679"/>
    </source>
</evidence>
<feature type="site" description="Positions MEP for the nucleophilic attack" evidence="7">
    <location>
        <position position="201"/>
    </location>
</feature>
<comment type="catalytic activity">
    <reaction evidence="1 7">
        <text>2-C-methyl-D-erythritol 4-phosphate + CTP + H(+) = 4-CDP-2-C-methyl-D-erythritol + diphosphate</text>
        <dbReference type="Rhea" id="RHEA:13429"/>
        <dbReference type="ChEBI" id="CHEBI:15378"/>
        <dbReference type="ChEBI" id="CHEBI:33019"/>
        <dbReference type="ChEBI" id="CHEBI:37563"/>
        <dbReference type="ChEBI" id="CHEBI:57823"/>
        <dbReference type="ChEBI" id="CHEBI:58262"/>
        <dbReference type="EC" id="2.7.7.60"/>
    </reaction>
</comment>
<dbReference type="EMBL" id="BAABLV010000005">
    <property type="protein sequence ID" value="GAA4889999.1"/>
    <property type="molecule type" value="Genomic_DNA"/>
</dbReference>
<comment type="caution">
    <text evidence="8">The sequence shown here is derived from an EMBL/GenBank/DDBJ whole genome shotgun (WGS) entry which is preliminary data.</text>
</comment>
<dbReference type="Gene3D" id="3.90.550.10">
    <property type="entry name" value="Spore Coat Polysaccharide Biosynthesis Protein SpsA, Chain A"/>
    <property type="match status" value="1"/>
</dbReference>
<feature type="site" description="Transition state stabilizer" evidence="7">
    <location>
        <position position="9"/>
    </location>
</feature>
<accession>A0ABP9EZ65</accession>
<dbReference type="InterPro" id="IPR050088">
    <property type="entry name" value="IspD/TarI_cytidylyltransf_bact"/>
</dbReference>
<evidence type="ECO:0000256" key="2">
    <source>
        <dbReference type="ARBA" id="ARBA00004787"/>
    </source>
</evidence>
<dbReference type="PANTHER" id="PTHR32125:SF4">
    <property type="entry name" value="2-C-METHYL-D-ERYTHRITOL 4-PHOSPHATE CYTIDYLYLTRANSFERASE, CHLOROPLASTIC"/>
    <property type="match status" value="1"/>
</dbReference>
<dbReference type="InterPro" id="IPR029044">
    <property type="entry name" value="Nucleotide-diphossugar_trans"/>
</dbReference>
<dbReference type="CDD" id="cd02516">
    <property type="entry name" value="CDP-ME_synthetase"/>
    <property type="match status" value="1"/>
</dbReference>
<reference evidence="9" key="1">
    <citation type="journal article" date="2019" name="Int. J. Syst. Evol. Microbiol.">
        <title>The Global Catalogue of Microorganisms (GCM) 10K type strain sequencing project: providing services to taxonomists for standard genome sequencing and annotation.</title>
        <authorList>
            <consortium name="The Broad Institute Genomics Platform"/>
            <consortium name="The Broad Institute Genome Sequencing Center for Infectious Disease"/>
            <person name="Wu L."/>
            <person name="Ma J."/>
        </authorList>
    </citation>
    <scope>NUCLEOTIDE SEQUENCE [LARGE SCALE GENOMIC DNA]</scope>
    <source>
        <strain evidence="9">JCM 19125</strain>
    </source>
</reference>
<keyword evidence="5 7" id="KW-0548">Nucleotidyltransferase</keyword>
<dbReference type="InterPro" id="IPR001228">
    <property type="entry name" value="IspD"/>
</dbReference>
<dbReference type="InterPro" id="IPR034683">
    <property type="entry name" value="IspD/TarI"/>
</dbReference>
<evidence type="ECO:0000256" key="7">
    <source>
        <dbReference type="HAMAP-Rule" id="MF_00108"/>
    </source>
</evidence>
<dbReference type="NCBIfam" id="TIGR00453">
    <property type="entry name" value="ispD"/>
    <property type="match status" value="1"/>
</dbReference>
<dbReference type="PROSITE" id="PS01295">
    <property type="entry name" value="ISPD"/>
    <property type="match status" value="1"/>
</dbReference>
<evidence type="ECO:0000313" key="8">
    <source>
        <dbReference type="EMBL" id="GAA4889999.1"/>
    </source>
</evidence>